<dbReference type="OrthoDB" id="727155at2"/>
<protein>
    <submittedName>
        <fullName evidence="2">Uncharacterized protein</fullName>
    </submittedName>
</protein>
<feature type="non-terminal residue" evidence="2">
    <location>
        <position position="95"/>
    </location>
</feature>
<keyword evidence="3" id="KW-1185">Reference proteome</keyword>
<name>A0A2S8AFT7_9FLAO</name>
<dbReference type="RefSeq" id="WP_146106013.1">
    <property type="nucleotide sequence ID" value="NZ_PSZM01000002.1"/>
</dbReference>
<reference evidence="2 3" key="1">
    <citation type="submission" date="2018-02" db="EMBL/GenBank/DDBJ databases">
        <title>Genome sequences of Apibacter spp., gut symbionts of Asian honey bees.</title>
        <authorList>
            <person name="Kwong W.K."/>
            <person name="Steele M.I."/>
            <person name="Moran N.A."/>
        </authorList>
    </citation>
    <scope>NUCLEOTIDE SEQUENCE [LARGE SCALE GENOMIC DNA]</scope>
    <source>
        <strain evidence="3">wkB301</strain>
    </source>
</reference>
<organism evidence="2 3">
    <name type="scientific">Apibacter adventoris</name>
    <dbReference type="NCBI Taxonomy" id="1679466"/>
    <lineage>
        <taxon>Bacteria</taxon>
        <taxon>Pseudomonadati</taxon>
        <taxon>Bacteroidota</taxon>
        <taxon>Flavobacteriia</taxon>
        <taxon>Flavobacteriales</taxon>
        <taxon>Weeksellaceae</taxon>
        <taxon>Apibacter</taxon>
    </lineage>
</organism>
<dbReference type="EMBL" id="PSZM01000002">
    <property type="protein sequence ID" value="PQL95080.1"/>
    <property type="molecule type" value="Genomic_DNA"/>
</dbReference>
<keyword evidence="1" id="KW-0175">Coiled coil</keyword>
<evidence type="ECO:0000313" key="3">
    <source>
        <dbReference type="Proteomes" id="UP000238042"/>
    </source>
</evidence>
<evidence type="ECO:0000256" key="1">
    <source>
        <dbReference type="SAM" id="Coils"/>
    </source>
</evidence>
<gene>
    <name evidence="2" type="ORF">C4S77_02380</name>
</gene>
<evidence type="ECO:0000313" key="2">
    <source>
        <dbReference type="EMBL" id="PQL95080.1"/>
    </source>
</evidence>
<proteinExistence type="predicted"/>
<accession>A0A2S8AFT7</accession>
<comment type="caution">
    <text evidence="2">The sequence shown here is derived from an EMBL/GenBank/DDBJ whole genome shotgun (WGS) entry which is preliminary data.</text>
</comment>
<dbReference type="AlphaFoldDB" id="A0A2S8AFT7"/>
<feature type="coiled-coil region" evidence="1">
    <location>
        <begin position="28"/>
        <end position="66"/>
    </location>
</feature>
<sequence>MSIIEDPNKKTPQVDLSKLTEKLQQSALDSAETKLDQATQGIREEVKKVQETASRVQNKLTRVNEELSPIKGNTFEIIPPEVLEKQKALSSLVTY</sequence>
<dbReference type="Proteomes" id="UP000238042">
    <property type="component" value="Unassembled WGS sequence"/>
</dbReference>